<dbReference type="Proteomes" id="UP000030645">
    <property type="component" value="Unassembled WGS sequence"/>
</dbReference>
<reference evidence="2" key="1">
    <citation type="submission" date="2013-01" db="EMBL/GenBank/DDBJ databases">
        <title>Draft Genome Sequence of a Mulberry Tree, Morus notabilis C.K. Schneid.</title>
        <authorList>
            <person name="He N."/>
            <person name="Zhao S."/>
        </authorList>
    </citation>
    <scope>NUCLEOTIDE SEQUENCE</scope>
</reference>
<sequence length="72" mass="8284">MSCVFIKLRIYNAVWISGLGIQHLSSLRDLSITYCEELEDMMLNGDVIMWKSLNKRLRSLTLQRFSKIGGCS</sequence>
<accession>W9S591</accession>
<keyword evidence="2" id="KW-1185">Reference proteome</keyword>
<protein>
    <recommendedName>
        <fullName evidence="3">Disease resistance protein</fullName>
    </recommendedName>
</protein>
<evidence type="ECO:0000313" key="1">
    <source>
        <dbReference type="EMBL" id="EXC16253.1"/>
    </source>
</evidence>
<name>W9S591_9ROSA</name>
<organism evidence="1 2">
    <name type="scientific">Morus notabilis</name>
    <dbReference type="NCBI Taxonomy" id="981085"/>
    <lineage>
        <taxon>Eukaryota</taxon>
        <taxon>Viridiplantae</taxon>
        <taxon>Streptophyta</taxon>
        <taxon>Embryophyta</taxon>
        <taxon>Tracheophyta</taxon>
        <taxon>Spermatophyta</taxon>
        <taxon>Magnoliopsida</taxon>
        <taxon>eudicotyledons</taxon>
        <taxon>Gunneridae</taxon>
        <taxon>Pentapetalae</taxon>
        <taxon>rosids</taxon>
        <taxon>fabids</taxon>
        <taxon>Rosales</taxon>
        <taxon>Moraceae</taxon>
        <taxon>Moreae</taxon>
        <taxon>Morus</taxon>
    </lineage>
</organism>
<dbReference type="EMBL" id="KE345789">
    <property type="protein sequence ID" value="EXC16253.1"/>
    <property type="molecule type" value="Genomic_DNA"/>
</dbReference>
<evidence type="ECO:0008006" key="3">
    <source>
        <dbReference type="Google" id="ProtNLM"/>
    </source>
</evidence>
<gene>
    <name evidence="1" type="ORF">L484_024427</name>
</gene>
<dbReference type="AlphaFoldDB" id="W9S591"/>
<proteinExistence type="predicted"/>
<evidence type="ECO:0000313" key="2">
    <source>
        <dbReference type="Proteomes" id="UP000030645"/>
    </source>
</evidence>